<dbReference type="Gene3D" id="1.25.40.20">
    <property type="entry name" value="Ankyrin repeat-containing domain"/>
    <property type="match status" value="2"/>
</dbReference>
<feature type="repeat" description="ANK" evidence="3">
    <location>
        <begin position="277"/>
        <end position="309"/>
    </location>
</feature>
<dbReference type="AlphaFoldDB" id="A0A7M7PY01"/>
<organism evidence="4 5">
    <name type="scientific">Nasonia vitripennis</name>
    <name type="common">Parasitic wasp</name>
    <dbReference type="NCBI Taxonomy" id="7425"/>
    <lineage>
        <taxon>Eukaryota</taxon>
        <taxon>Metazoa</taxon>
        <taxon>Ecdysozoa</taxon>
        <taxon>Arthropoda</taxon>
        <taxon>Hexapoda</taxon>
        <taxon>Insecta</taxon>
        <taxon>Pterygota</taxon>
        <taxon>Neoptera</taxon>
        <taxon>Endopterygota</taxon>
        <taxon>Hymenoptera</taxon>
        <taxon>Apocrita</taxon>
        <taxon>Proctotrupomorpha</taxon>
        <taxon>Chalcidoidea</taxon>
        <taxon>Pteromalidae</taxon>
        <taxon>Pteromalinae</taxon>
        <taxon>Nasonia</taxon>
    </lineage>
</organism>
<evidence type="ECO:0000313" key="4">
    <source>
        <dbReference type="EnsemblMetazoa" id="XP_031777783"/>
    </source>
</evidence>
<dbReference type="SMR" id="A0A7M7PY01"/>
<dbReference type="OrthoDB" id="539213at2759"/>
<feature type="repeat" description="ANK" evidence="3">
    <location>
        <begin position="206"/>
        <end position="239"/>
    </location>
</feature>
<keyword evidence="5" id="KW-1185">Reference proteome</keyword>
<dbReference type="Proteomes" id="UP000002358">
    <property type="component" value="Chromosome 1"/>
</dbReference>
<sequence length="563" mass="64527">MEDWVYARFDSDGQRNIFTFMTEDSYRIQCLTWCDKMLEEAIHDTFNRYIMERLTEEQFCEFISSRDSTDRRSIIEMILRHEPGLKQWFPIGKFRKLSLLWIAILCSYHNAAELLVCLGADVNEILPFSESYLIHQNSSILHVLLLMYPSLQNEQLIRLVVSRGANLQVRDALGQTPMHLAVAKGRVALIELFLASGADVNAADDKGLTPLLIAASSPEADIMLPMLLRHGANLNAKDSEGMNVLHWLAYGPKEGIVNLARYFIKKGVSLEDRENTSHHQPIHIAASAGNIQLLNLFLNCGANVNAQCKNGQSPMYFVLRHVVEETTGEAMVKMLLKRGADVNQRTATGCTVLHVACDMAGSTLFGPDRYYKRLKMILSAGADILAEDEEGNTPFSFMESFTMQNIGCSWSNKMMLKALAIKKVRSEPSTILKDERIIEKYEMVSDYYHDCVERAYALKFTRFIKTCTFLDFLTKKRYRIAELMRHCDFVRNFFKYDFDTLFSMYAADLYEAMENANNFRDSIMIKQEDLLNEAFSDTLPDLILRRINDHLFSDCHEINSIYH</sequence>
<dbReference type="GO" id="GO:0005737">
    <property type="term" value="C:cytoplasm"/>
    <property type="evidence" value="ECO:0007669"/>
    <property type="project" value="TreeGrafter"/>
</dbReference>
<keyword evidence="2 3" id="KW-0040">ANK repeat</keyword>
<dbReference type="PROSITE" id="PS50088">
    <property type="entry name" value="ANK_REPEAT"/>
    <property type="match status" value="4"/>
</dbReference>
<dbReference type="InterPro" id="IPR036770">
    <property type="entry name" value="Ankyrin_rpt-contain_sf"/>
</dbReference>
<dbReference type="SUPFAM" id="SSF48403">
    <property type="entry name" value="Ankyrin repeat"/>
    <property type="match status" value="1"/>
</dbReference>
<keyword evidence="1" id="KW-0677">Repeat</keyword>
<dbReference type="EnsemblMetazoa" id="XM_031921923">
    <property type="protein sequence ID" value="XP_031777783"/>
    <property type="gene ID" value="LOC116415966"/>
</dbReference>
<name>A0A7M7PY01_NASVI</name>
<dbReference type="InterPro" id="IPR002110">
    <property type="entry name" value="Ankyrin_rpt"/>
</dbReference>
<dbReference type="InParanoid" id="A0A7M7PY01"/>
<evidence type="ECO:0000256" key="1">
    <source>
        <dbReference type="ARBA" id="ARBA00022737"/>
    </source>
</evidence>
<dbReference type="KEGG" id="nvi:116415966"/>
<dbReference type="SMART" id="SM00248">
    <property type="entry name" value="ANK"/>
    <property type="match status" value="8"/>
</dbReference>
<dbReference type="Pfam" id="PF12796">
    <property type="entry name" value="Ank_2"/>
    <property type="match status" value="2"/>
</dbReference>
<protein>
    <submittedName>
        <fullName evidence="4">Uncharacterized protein</fullName>
    </submittedName>
</protein>
<feature type="repeat" description="ANK" evidence="3">
    <location>
        <begin position="310"/>
        <end position="347"/>
    </location>
</feature>
<dbReference type="PANTHER" id="PTHR24198">
    <property type="entry name" value="ANKYRIN REPEAT AND PROTEIN KINASE DOMAIN-CONTAINING PROTEIN"/>
    <property type="match status" value="1"/>
</dbReference>
<proteinExistence type="predicted"/>
<feature type="repeat" description="ANK" evidence="3">
    <location>
        <begin position="173"/>
        <end position="205"/>
    </location>
</feature>
<dbReference type="PRINTS" id="PR01415">
    <property type="entry name" value="ANKYRIN"/>
</dbReference>
<dbReference type="PROSITE" id="PS50297">
    <property type="entry name" value="ANK_REP_REGION"/>
    <property type="match status" value="3"/>
</dbReference>
<dbReference type="GeneID" id="116415966"/>
<evidence type="ECO:0000256" key="3">
    <source>
        <dbReference type="PROSITE-ProRule" id="PRU00023"/>
    </source>
</evidence>
<evidence type="ECO:0000313" key="5">
    <source>
        <dbReference type="Proteomes" id="UP000002358"/>
    </source>
</evidence>
<evidence type="ECO:0000256" key="2">
    <source>
        <dbReference type="ARBA" id="ARBA00023043"/>
    </source>
</evidence>
<dbReference type="PANTHER" id="PTHR24198:SF165">
    <property type="entry name" value="ANKYRIN REPEAT-CONTAINING PROTEIN-RELATED"/>
    <property type="match status" value="1"/>
</dbReference>
<dbReference type="RefSeq" id="XP_031777783.1">
    <property type="nucleotide sequence ID" value="XM_031921923.1"/>
</dbReference>
<accession>A0A7M7PY01</accession>
<reference evidence="4" key="1">
    <citation type="submission" date="2021-01" db="UniProtKB">
        <authorList>
            <consortium name="EnsemblMetazoa"/>
        </authorList>
    </citation>
    <scope>IDENTIFICATION</scope>
</reference>